<dbReference type="GO" id="GO:0016485">
    <property type="term" value="P:protein processing"/>
    <property type="evidence" value="ECO:0007669"/>
    <property type="project" value="TreeGrafter"/>
</dbReference>
<accession>A0AA39F8S1</accession>
<dbReference type="PANTHER" id="PTHR11733:SF167">
    <property type="entry name" value="FI17812P1-RELATED"/>
    <property type="match status" value="1"/>
</dbReference>
<dbReference type="EMBL" id="JAQQBS010001422">
    <property type="protein sequence ID" value="KAK0165045.1"/>
    <property type="molecule type" value="Genomic_DNA"/>
</dbReference>
<dbReference type="PROSITE" id="PS51885">
    <property type="entry name" value="NEPRILYSIN"/>
    <property type="match status" value="1"/>
</dbReference>
<feature type="domain" description="Peptidase M13 N-terminal" evidence="12">
    <location>
        <begin position="233"/>
        <end position="609"/>
    </location>
</feature>
<dbReference type="Gene3D" id="1.10.1380.10">
    <property type="entry name" value="Neutral endopeptidase , domain2"/>
    <property type="match status" value="1"/>
</dbReference>
<gene>
    <name evidence="13" type="ORF">PV328_003602</name>
</gene>
<feature type="transmembrane region" description="Helical" evidence="10">
    <location>
        <begin position="158"/>
        <end position="180"/>
    </location>
</feature>
<feature type="region of interest" description="Disordered" evidence="9">
    <location>
        <begin position="92"/>
        <end position="112"/>
    </location>
</feature>
<dbReference type="AlphaFoldDB" id="A0AA39F8S1"/>
<feature type="domain" description="Peptidase M13 C-terminal" evidence="11">
    <location>
        <begin position="670"/>
        <end position="884"/>
    </location>
</feature>
<keyword evidence="8" id="KW-0482">Metalloprotease</keyword>
<name>A0AA39F8S1_9HYME</name>
<keyword evidence="10" id="KW-0812">Transmembrane</keyword>
<evidence type="ECO:0000256" key="10">
    <source>
        <dbReference type="SAM" id="Phobius"/>
    </source>
</evidence>
<comment type="subcellular location">
    <subcellularLocation>
        <location evidence="2">Cell membrane</location>
        <topology evidence="2">Single-pass type II membrane protein</topology>
    </subcellularLocation>
</comment>
<dbReference type="PANTHER" id="PTHR11733">
    <property type="entry name" value="ZINC METALLOPROTEASE FAMILY M13 NEPRILYSIN-RELATED"/>
    <property type="match status" value="1"/>
</dbReference>
<proteinExistence type="inferred from homology"/>
<evidence type="ECO:0000313" key="14">
    <source>
        <dbReference type="Proteomes" id="UP001168990"/>
    </source>
</evidence>
<evidence type="ECO:0000256" key="3">
    <source>
        <dbReference type="ARBA" id="ARBA00007357"/>
    </source>
</evidence>
<keyword evidence="14" id="KW-1185">Reference proteome</keyword>
<evidence type="ECO:0000313" key="13">
    <source>
        <dbReference type="EMBL" id="KAK0165045.1"/>
    </source>
</evidence>
<dbReference type="Pfam" id="PF05649">
    <property type="entry name" value="Peptidase_M13_N"/>
    <property type="match status" value="1"/>
</dbReference>
<dbReference type="GO" id="GO:0005886">
    <property type="term" value="C:plasma membrane"/>
    <property type="evidence" value="ECO:0007669"/>
    <property type="project" value="UniProtKB-SubCell"/>
</dbReference>
<dbReference type="Gene3D" id="3.40.390.10">
    <property type="entry name" value="Collagenase (Catalytic Domain)"/>
    <property type="match status" value="1"/>
</dbReference>
<keyword evidence="10" id="KW-1133">Transmembrane helix</keyword>
<evidence type="ECO:0000256" key="9">
    <source>
        <dbReference type="SAM" id="MobiDB-lite"/>
    </source>
</evidence>
<dbReference type="InterPro" id="IPR018497">
    <property type="entry name" value="Peptidase_M13_C"/>
</dbReference>
<organism evidence="13 14">
    <name type="scientific">Microctonus aethiopoides</name>
    <dbReference type="NCBI Taxonomy" id="144406"/>
    <lineage>
        <taxon>Eukaryota</taxon>
        <taxon>Metazoa</taxon>
        <taxon>Ecdysozoa</taxon>
        <taxon>Arthropoda</taxon>
        <taxon>Hexapoda</taxon>
        <taxon>Insecta</taxon>
        <taxon>Pterygota</taxon>
        <taxon>Neoptera</taxon>
        <taxon>Endopterygota</taxon>
        <taxon>Hymenoptera</taxon>
        <taxon>Apocrita</taxon>
        <taxon>Ichneumonoidea</taxon>
        <taxon>Braconidae</taxon>
        <taxon>Euphorinae</taxon>
        <taxon>Microctonus</taxon>
    </lineage>
</organism>
<evidence type="ECO:0000256" key="8">
    <source>
        <dbReference type="ARBA" id="ARBA00023049"/>
    </source>
</evidence>
<reference evidence="13" key="1">
    <citation type="journal article" date="2023" name="bioRxiv">
        <title>Scaffold-level genome assemblies of two parasitoid biocontrol wasps reveal the parthenogenesis mechanism and an associated novel virus.</title>
        <authorList>
            <person name="Inwood S."/>
            <person name="Skelly J."/>
            <person name="Guhlin J."/>
            <person name="Harrop T."/>
            <person name="Goldson S."/>
            <person name="Dearden P."/>
        </authorList>
    </citation>
    <scope>NUCLEOTIDE SEQUENCE</scope>
    <source>
        <strain evidence="13">Irish</strain>
        <tissue evidence="13">Whole body</tissue>
    </source>
</reference>
<dbReference type="InterPro" id="IPR042089">
    <property type="entry name" value="Peptidase_M13_dom_2"/>
</dbReference>
<keyword evidence="7" id="KW-0862">Zinc</keyword>
<evidence type="ECO:0000256" key="7">
    <source>
        <dbReference type="ARBA" id="ARBA00022833"/>
    </source>
</evidence>
<dbReference type="CDD" id="cd08662">
    <property type="entry name" value="M13"/>
    <property type="match status" value="1"/>
</dbReference>
<evidence type="ECO:0000256" key="4">
    <source>
        <dbReference type="ARBA" id="ARBA00022670"/>
    </source>
</evidence>
<evidence type="ECO:0000259" key="12">
    <source>
        <dbReference type="Pfam" id="PF05649"/>
    </source>
</evidence>
<keyword evidence="6" id="KW-0378">Hydrolase</keyword>
<protein>
    <submittedName>
        <fullName evidence="13">Uncharacterized protein</fullName>
    </submittedName>
</protein>
<evidence type="ECO:0000256" key="2">
    <source>
        <dbReference type="ARBA" id="ARBA00004401"/>
    </source>
</evidence>
<sequence>MSDLFNLAFVDWHHEIQGTTANVALCIVNKGYKNCRAQRGRTNVRLPLSSRTLCAPGPVVGPHAAGGDGGGSGGNVDGGCVDVSVGNSGGGGHVSAQHQYHQHQRDHTPTPTHGQAFDEANSAVDEPMVHMEGPIQAGTWICCVPCHWLKQSKAVHKALLTLAMLLVTSLLVTSPVLFLITTLPDGDQPRDCAPLDDACVRERGGRLDGVCETKTCHEASRRMLSSMNRDVDPCNDFYQFACGSFRDREYRQFSSSFGSLQRQVDRKIQTLLANETGKMVGTFEKLGHFYSSCITHGEKNIDFTPVYHLLEKLGSYLPPKSSAPSDITSLVATLLKVNGAPLFDLYLDIDFHDHSKMSVFLDLPSKHLTDSFTEKQSAGEEQRCQRIERIIQGFLPENMEKRERSYETYLLMQFCLALSKIYPRQKDLYNWVDVDQRVYIPYNLTYLQNSFGYIRWRTLLNSTLNTSTSHNLYDNDIQSNDRLVYVYVTAPRYFRNLGKLLNQFSKRVVHNGLLFLYAVDYLHDIINVTASDNWNVTCSKMTQSVFSEILGAVYVQQYKPQYLEVLSSRVNNLFERIKETLAERILVMSWLDDETRAKVILKLTELQGKFDVWHGFYDNGLLAREMAEVTIEPDNFFINMIKRFRKIRQIDGLKLRKSMNDRWYNPYAVNAYYESSTNSIVIPLALMAAWSWSWEDGPAYAAHATLGSVIAHEILHAFDLHRHSPLDSNLTMKDWLWFTPESWNRLEAKVECIAKHHARRFWRKVQFYGDQVNVQFDWNVTRNENVADIGAIQISYQMWHMYTNGRDLTLPKLEALRPSQLFFISAAQIYCLNITAEAYILSVELGYHTPSPERVNIVMMNSPAFAEAFRCSAGTRMNPSNKCSTW</sequence>
<evidence type="ECO:0000259" key="11">
    <source>
        <dbReference type="Pfam" id="PF01431"/>
    </source>
</evidence>
<reference evidence="13" key="2">
    <citation type="submission" date="2023-03" db="EMBL/GenBank/DDBJ databases">
        <authorList>
            <person name="Inwood S.N."/>
            <person name="Skelly J.G."/>
            <person name="Guhlin J."/>
            <person name="Harrop T.W.R."/>
            <person name="Goldson S.G."/>
            <person name="Dearden P.K."/>
        </authorList>
    </citation>
    <scope>NUCLEOTIDE SEQUENCE</scope>
    <source>
        <strain evidence="13">Irish</strain>
        <tissue evidence="13">Whole body</tissue>
    </source>
</reference>
<dbReference type="Proteomes" id="UP001168990">
    <property type="component" value="Unassembled WGS sequence"/>
</dbReference>
<comment type="caution">
    <text evidence="13">The sequence shown here is derived from an EMBL/GenBank/DDBJ whole genome shotgun (WGS) entry which is preliminary data.</text>
</comment>
<keyword evidence="5" id="KW-0479">Metal-binding</keyword>
<dbReference type="GO" id="GO:0004222">
    <property type="term" value="F:metalloendopeptidase activity"/>
    <property type="evidence" value="ECO:0007669"/>
    <property type="project" value="InterPro"/>
</dbReference>
<dbReference type="GO" id="GO:0046872">
    <property type="term" value="F:metal ion binding"/>
    <property type="evidence" value="ECO:0007669"/>
    <property type="project" value="UniProtKB-KW"/>
</dbReference>
<keyword evidence="10" id="KW-0472">Membrane</keyword>
<dbReference type="InterPro" id="IPR000718">
    <property type="entry name" value="Peptidase_M13"/>
</dbReference>
<evidence type="ECO:0000256" key="6">
    <source>
        <dbReference type="ARBA" id="ARBA00022801"/>
    </source>
</evidence>
<comment type="cofactor">
    <cofactor evidence="1">
        <name>Zn(2+)</name>
        <dbReference type="ChEBI" id="CHEBI:29105"/>
    </cofactor>
</comment>
<dbReference type="InterPro" id="IPR008753">
    <property type="entry name" value="Peptidase_M13_N"/>
</dbReference>
<evidence type="ECO:0000256" key="5">
    <source>
        <dbReference type="ARBA" id="ARBA00022723"/>
    </source>
</evidence>
<comment type="similarity">
    <text evidence="3">Belongs to the peptidase M13 family.</text>
</comment>
<dbReference type="InterPro" id="IPR024079">
    <property type="entry name" value="MetalloPept_cat_dom_sf"/>
</dbReference>
<keyword evidence="4" id="KW-0645">Protease</keyword>
<dbReference type="SUPFAM" id="SSF55486">
    <property type="entry name" value="Metalloproteases ('zincins'), catalytic domain"/>
    <property type="match status" value="1"/>
</dbReference>
<dbReference type="Pfam" id="PF01431">
    <property type="entry name" value="Peptidase_M13"/>
    <property type="match status" value="1"/>
</dbReference>
<evidence type="ECO:0000256" key="1">
    <source>
        <dbReference type="ARBA" id="ARBA00001947"/>
    </source>
</evidence>